<evidence type="ECO:0000313" key="2">
    <source>
        <dbReference type="EMBL" id="MXR67192.1"/>
    </source>
</evidence>
<proteinExistence type="predicted"/>
<dbReference type="RefSeq" id="WP_160793206.1">
    <property type="nucleotide sequence ID" value="NZ_WRPA01000001.1"/>
</dbReference>
<evidence type="ECO:0000313" key="3">
    <source>
        <dbReference type="Proteomes" id="UP000474778"/>
    </source>
</evidence>
<dbReference type="PANTHER" id="PTHR47199:SF2">
    <property type="entry name" value="PHOTOSYSTEM II STABILITY_ASSEMBLY FACTOR HCF136, CHLOROPLASTIC"/>
    <property type="match status" value="1"/>
</dbReference>
<accession>A0A6L7HSH3</accession>
<keyword evidence="1" id="KW-0732">Signal</keyword>
<dbReference type="AlphaFoldDB" id="A0A6L7HSH3"/>
<protein>
    <recommendedName>
        <fullName evidence="4">Photosynthesis system II assembly factor Ycf48/Hcf136-like domain-containing protein</fullName>
    </recommendedName>
</protein>
<keyword evidence="3" id="KW-1185">Reference proteome</keyword>
<sequence length="337" mass="37033">MWFSMLRLVALSSLCFVTLAGAQAATEVASSDIQPLATQSLVLDIAKQGETMIAVGDRGHLFRFTDSWQQVISPSRALLTKATLLTPELGWAVGHDATILHTQDGGKSWVVQMRSPEIEKPFLDVLFFDANHGIAIGAYGLFYRTKDGGKQWQQEFHTELLYEEDQAYLDELKAEDESLYLKERSTLLPHFNRVVRLADGRLLMVGELGLAAESQDNGLSWQRIEFPYEGSLFNILVAKQGIYVLGLRGHLFKSAGDLEQWQAIELPSKSTLNGGIVLSDDKVRLVGNGGVVIDVTADDGVTMVTQRQGENLVAIGQDKSGTLWIAGTKGLVALQQK</sequence>
<dbReference type="EMBL" id="WRPA01000001">
    <property type="protein sequence ID" value="MXR67192.1"/>
    <property type="molecule type" value="Genomic_DNA"/>
</dbReference>
<dbReference type="PANTHER" id="PTHR47199">
    <property type="entry name" value="PHOTOSYSTEM II STABILITY/ASSEMBLY FACTOR HCF136, CHLOROPLASTIC"/>
    <property type="match status" value="1"/>
</dbReference>
<evidence type="ECO:0000256" key="1">
    <source>
        <dbReference type="SAM" id="SignalP"/>
    </source>
</evidence>
<dbReference type="InterPro" id="IPR036278">
    <property type="entry name" value="Sialidase_sf"/>
</dbReference>
<comment type="caution">
    <text evidence="2">The sequence shown here is derived from an EMBL/GenBank/DDBJ whole genome shotgun (WGS) entry which is preliminary data.</text>
</comment>
<dbReference type="Gene3D" id="2.130.10.10">
    <property type="entry name" value="YVTN repeat-like/Quinoprotein amine dehydrogenase"/>
    <property type="match status" value="1"/>
</dbReference>
<organism evidence="2 3">
    <name type="scientific">Shewanella insulae</name>
    <dbReference type="NCBI Taxonomy" id="2681496"/>
    <lineage>
        <taxon>Bacteria</taxon>
        <taxon>Pseudomonadati</taxon>
        <taxon>Pseudomonadota</taxon>
        <taxon>Gammaproteobacteria</taxon>
        <taxon>Alteromonadales</taxon>
        <taxon>Shewanellaceae</taxon>
        <taxon>Shewanella</taxon>
    </lineage>
</organism>
<dbReference type="Proteomes" id="UP000474778">
    <property type="component" value="Unassembled WGS sequence"/>
</dbReference>
<reference evidence="2 3" key="1">
    <citation type="submission" date="2019-12" db="EMBL/GenBank/DDBJ databases">
        <title>Shewanella insulae sp. nov., isolated from a tidal flat.</title>
        <authorList>
            <person name="Yoon J.-H."/>
        </authorList>
    </citation>
    <scope>NUCLEOTIDE SEQUENCE [LARGE SCALE GENOMIC DNA]</scope>
    <source>
        <strain evidence="2 3">JBTF-M18</strain>
    </source>
</reference>
<evidence type="ECO:0008006" key="4">
    <source>
        <dbReference type="Google" id="ProtNLM"/>
    </source>
</evidence>
<dbReference type="SUPFAM" id="SSF50939">
    <property type="entry name" value="Sialidases"/>
    <property type="match status" value="1"/>
</dbReference>
<name>A0A6L7HSH3_9GAMM</name>
<dbReference type="InterPro" id="IPR015943">
    <property type="entry name" value="WD40/YVTN_repeat-like_dom_sf"/>
</dbReference>
<feature type="signal peptide" evidence="1">
    <location>
        <begin position="1"/>
        <end position="24"/>
    </location>
</feature>
<gene>
    <name evidence="2" type="ORF">GNT65_00605</name>
</gene>
<feature type="chain" id="PRO_5026651777" description="Photosynthesis system II assembly factor Ycf48/Hcf136-like domain-containing protein" evidence="1">
    <location>
        <begin position="25"/>
        <end position="337"/>
    </location>
</feature>